<dbReference type="Gene3D" id="2.60.120.560">
    <property type="entry name" value="Exo-inulinase, domain 1"/>
    <property type="match status" value="1"/>
</dbReference>
<gene>
    <name evidence="3" type="ORF">E5A74_04250</name>
</gene>
<evidence type="ECO:0000256" key="1">
    <source>
        <dbReference type="SAM" id="SignalP"/>
    </source>
</evidence>
<feature type="chain" id="PRO_5020220699" evidence="1">
    <location>
        <begin position="28"/>
        <end position="280"/>
    </location>
</feature>
<accession>A0A4S1WSH4</accession>
<evidence type="ECO:0000313" key="3">
    <source>
        <dbReference type="EMBL" id="TGX46368.1"/>
    </source>
</evidence>
<feature type="domain" description="3-keto-alpha-glucoside-1,2-lyase/3-keto-2-hydroxy-glucal hydratase" evidence="2">
    <location>
        <begin position="70"/>
        <end position="264"/>
    </location>
</feature>
<keyword evidence="1" id="KW-0732">Signal</keyword>
<dbReference type="Proteomes" id="UP000309848">
    <property type="component" value="Unassembled WGS sequence"/>
</dbReference>
<organism evidence="3 4">
    <name type="scientific">Sphingomonas naasensis</name>
    <dbReference type="NCBI Taxonomy" id="1344951"/>
    <lineage>
        <taxon>Bacteria</taxon>
        <taxon>Pseudomonadati</taxon>
        <taxon>Pseudomonadota</taxon>
        <taxon>Alphaproteobacteria</taxon>
        <taxon>Sphingomonadales</taxon>
        <taxon>Sphingomonadaceae</taxon>
        <taxon>Sphingomonas</taxon>
    </lineage>
</organism>
<reference evidence="3 4" key="1">
    <citation type="submission" date="2019-04" db="EMBL/GenBank/DDBJ databases">
        <title>Sphingomonas psychrotolerans sp. nov., isolated from soil in the Tianshan Mountains, Xinjiang, China.</title>
        <authorList>
            <person name="Luo Y."/>
            <person name="Sheng H."/>
        </authorList>
    </citation>
    <scope>NUCLEOTIDE SEQUENCE [LARGE SCALE GENOMIC DNA]</scope>
    <source>
        <strain evidence="3 4">KIS18-15</strain>
    </source>
</reference>
<evidence type="ECO:0000259" key="2">
    <source>
        <dbReference type="Pfam" id="PF06439"/>
    </source>
</evidence>
<dbReference type="EMBL" id="SRXU01000001">
    <property type="protein sequence ID" value="TGX46368.1"/>
    <property type="molecule type" value="Genomic_DNA"/>
</dbReference>
<keyword evidence="4" id="KW-1185">Reference proteome</keyword>
<dbReference type="Pfam" id="PF06439">
    <property type="entry name" value="3keto-disac_hyd"/>
    <property type="match status" value="1"/>
</dbReference>
<dbReference type="OrthoDB" id="176168at2"/>
<sequence>MREEAVKRIAWATAMAVAATAASPAVAQEKPGFKDTPMLPDGKWQVHDADRPYPQVVTPAATPGAPPADAVVLFDGKSLDAWQAQATPWALKDGAVTSTPRAGGGGENALVSKASFGDVQLHLEYRSPNPPTKTSQDRGNSGIWFMQRYEIQILDGYQNPTYADGTVGAIYGWKPPLVNASRKPGEWQSYDVVFERPHFGPDGKLLRPAYITAFLNGVLVQNRQPWLGGTIWRKVGTYQAHGDAAPIQLQDHNSPVSFRNIWVRPLPEAAASYDFEGSVK</sequence>
<proteinExistence type="predicted"/>
<feature type="signal peptide" evidence="1">
    <location>
        <begin position="1"/>
        <end position="27"/>
    </location>
</feature>
<protein>
    <submittedName>
        <fullName evidence="3">DUF1080 domain-containing protein</fullName>
    </submittedName>
</protein>
<name>A0A4S1WSH4_9SPHN</name>
<evidence type="ECO:0000313" key="4">
    <source>
        <dbReference type="Proteomes" id="UP000309848"/>
    </source>
</evidence>
<dbReference type="InterPro" id="IPR010496">
    <property type="entry name" value="AL/BT2_dom"/>
</dbReference>
<dbReference type="GO" id="GO:0016787">
    <property type="term" value="F:hydrolase activity"/>
    <property type="evidence" value="ECO:0007669"/>
    <property type="project" value="InterPro"/>
</dbReference>
<comment type="caution">
    <text evidence="3">The sequence shown here is derived from an EMBL/GenBank/DDBJ whole genome shotgun (WGS) entry which is preliminary data.</text>
</comment>
<dbReference type="AlphaFoldDB" id="A0A4S1WSH4"/>